<dbReference type="KEGG" id="chu:CHU_0217"/>
<keyword evidence="7" id="KW-1185">Reference proteome</keyword>
<dbReference type="InterPro" id="IPR006664">
    <property type="entry name" value="OMP_bac"/>
</dbReference>
<dbReference type="PRINTS" id="PR01021">
    <property type="entry name" value="OMPADOMAIN"/>
</dbReference>
<keyword evidence="2 4" id="KW-0472">Membrane</keyword>
<dbReference type="AlphaFoldDB" id="A0A6N4SML0"/>
<dbReference type="InterPro" id="IPR036737">
    <property type="entry name" value="OmpA-like_sf"/>
</dbReference>
<comment type="subcellular location">
    <subcellularLocation>
        <location evidence="1">Cell outer membrane</location>
    </subcellularLocation>
</comment>
<evidence type="ECO:0000256" key="3">
    <source>
        <dbReference type="ARBA" id="ARBA00023237"/>
    </source>
</evidence>
<reference evidence="6 7" key="1">
    <citation type="journal article" date="2007" name="Appl. Environ. Microbiol.">
        <title>Genome sequence of the cellulolytic gliding bacterium Cytophaga hutchinsonii.</title>
        <authorList>
            <person name="Xie G."/>
            <person name="Bruce D.C."/>
            <person name="Challacombe J.F."/>
            <person name="Chertkov O."/>
            <person name="Detter J.C."/>
            <person name="Gilna P."/>
            <person name="Han C.S."/>
            <person name="Lucas S."/>
            <person name="Misra M."/>
            <person name="Myers G.L."/>
            <person name="Richardson P."/>
            <person name="Tapia R."/>
            <person name="Thayer N."/>
            <person name="Thompson L.S."/>
            <person name="Brettin T.S."/>
            <person name="Henrissat B."/>
            <person name="Wilson D.B."/>
            <person name="McBride M.J."/>
        </authorList>
    </citation>
    <scope>NUCLEOTIDE SEQUENCE [LARGE SCALE GENOMIC DNA]</scope>
    <source>
        <strain evidence="7">ATCC 33406 / DSM 1761 / CIP 103989 / NBRC 15051 / NCIMB 9469 / D465</strain>
    </source>
</reference>
<dbReference type="PANTHER" id="PTHR30329">
    <property type="entry name" value="STATOR ELEMENT OF FLAGELLAR MOTOR COMPLEX"/>
    <property type="match status" value="1"/>
</dbReference>
<sequence length="669" mass="74423">MKRSTIIFILLSISFGGFSQQVQWAFNVLEHSSQRGSRDYAAVQAVGVPNALPTLGESVRAWEPKQNEKESYIKVGFLKPMIPKQVIIRESFNPGHITAVYAYDAAGKEFLLAETSTGYLSPNGLYHISTKEITFNVLAVKVVLAGKGDVIGIDAIGMTTTDKHFVIKQNENDLIKSNMVATKMSDSVNSNYMEIGPLVSPDGQTLYFSRSGDPADMGGKKDIEDIWYSRWDASTKSWGKAHNMGCPLNNEEPNFINSISPDGNTVLLGNSYYEDGTMSDGVSITHKTATGWSKPERLIIEDEDRNKSEMVSYFMSNSQKILMISNNRKGDSYGKNDLYVSFLKADNTWTKPLNLGNKINTDVIEDAPFLASDDKTLYFTSQGHGGYGGSDIYMSKRLDDTWQNWTTPENLGPVVNSAHDESFFSLSASGKQVFFTSQVAADSRDVDMYVLELPPMLSPEPVLLVHGHVYDSKTKQPVKGVRVTFENLTTAKEVGIASSNYDSATYKIVLPAGAKYGYLAEKEGYVSINENIDLTDMKAYKEYEKDLYITPIETGQVVVLNNVFFDFNKYELKSESYPELDRLVTLLKNNNAMKIEISGYTDSIGTKSYNDKLSGRRAQAVATYLITKSAIDKSRITVKAFGEENPVTSNKTAKGRELNRRVEFKITNK</sequence>
<organism evidence="6 7">
    <name type="scientific">Cytophaga hutchinsonii (strain ATCC 33406 / DSM 1761 / CIP 103989 / NBRC 15051 / NCIMB 9469 / D465)</name>
    <dbReference type="NCBI Taxonomy" id="269798"/>
    <lineage>
        <taxon>Bacteria</taxon>
        <taxon>Pseudomonadati</taxon>
        <taxon>Bacteroidota</taxon>
        <taxon>Cytophagia</taxon>
        <taxon>Cytophagales</taxon>
        <taxon>Cytophagaceae</taxon>
        <taxon>Cytophaga</taxon>
    </lineage>
</organism>
<dbReference type="CDD" id="cd07185">
    <property type="entry name" value="OmpA_C-like"/>
    <property type="match status" value="1"/>
</dbReference>
<evidence type="ECO:0000256" key="1">
    <source>
        <dbReference type="ARBA" id="ARBA00004442"/>
    </source>
</evidence>
<dbReference type="InterPro" id="IPR050330">
    <property type="entry name" value="Bact_OuterMem_StrucFunc"/>
</dbReference>
<dbReference type="EMBL" id="CP000383">
    <property type="protein sequence ID" value="ABG57509.1"/>
    <property type="molecule type" value="Genomic_DNA"/>
</dbReference>
<name>A0A6N4SML0_CYTH3</name>
<evidence type="ECO:0000256" key="4">
    <source>
        <dbReference type="PROSITE-ProRule" id="PRU00473"/>
    </source>
</evidence>
<dbReference type="GO" id="GO:0009279">
    <property type="term" value="C:cell outer membrane"/>
    <property type="evidence" value="ECO:0007669"/>
    <property type="project" value="UniProtKB-SubCell"/>
</dbReference>
<dbReference type="SUPFAM" id="SSF103088">
    <property type="entry name" value="OmpA-like"/>
    <property type="match status" value="1"/>
</dbReference>
<accession>A0A6N4SML0</accession>
<keyword evidence="3" id="KW-0998">Cell outer membrane</keyword>
<dbReference type="Pfam" id="PF07676">
    <property type="entry name" value="PD40"/>
    <property type="match status" value="3"/>
</dbReference>
<proteinExistence type="predicted"/>
<dbReference type="Pfam" id="PF00691">
    <property type="entry name" value="OmpA"/>
    <property type="match status" value="1"/>
</dbReference>
<dbReference type="RefSeq" id="WP_011583625.1">
    <property type="nucleotide sequence ID" value="NC_008255.1"/>
</dbReference>
<dbReference type="Gene3D" id="3.30.1330.60">
    <property type="entry name" value="OmpA-like domain"/>
    <property type="match status" value="1"/>
</dbReference>
<evidence type="ECO:0000259" key="5">
    <source>
        <dbReference type="PROSITE" id="PS51123"/>
    </source>
</evidence>
<dbReference type="InterPro" id="IPR058897">
    <property type="entry name" value="PAPPA_SD_C"/>
</dbReference>
<protein>
    <submittedName>
        <fullName evidence="6">Outer membrane protein, porin F</fullName>
    </submittedName>
</protein>
<dbReference type="Gene3D" id="2.60.40.1120">
    <property type="entry name" value="Carboxypeptidase-like, regulatory domain"/>
    <property type="match status" value="1"/>
</dbReference>
<feature type="domain" description="OmpA-like" evidence="5">
    <location>
        <begin position="553"/>
        <end position="669"/>
    </location>
</feature>
<evidence type="ECO:0000313" key="6">
    <source>
        <dbReference type="EMBL" id="ABG57509.1"/>
    </source>
</evidence>
<dbReference type="OrthoDB" id="1490539at2"/>
<dbReference type="Pfam" id="PF25900">
    <property type="entry name" value="PAPPA"/>
    <property type="match status" value="1"/>
</dbReference>
<dbReference type="PROSITE" id="PS51123">
    <property type="entry name" value="OMPA_2"/>
    <property type="match status" value="1"/>
</dbReference>
<gene>
    <name evidence="6" type="primary">ompA</name>
    <name evidence="6" type="ordered locus">CHU_0217</name>
</gene>
<dbReference type="PANTHER" id="PTHR30329:SF21">
    <property type="entry name" value="LIPOPROTEIN YIAD-RELATED"/>
    <property type="match status" value="1"/>
</dbReference>
<dbReference type="InterPro" id="IPR006665">
    <property type="entry name" value="OmpA-like"/>
</dbReference>
<evidence type="ECO:0000256" key="2">
    <source>
        <dbReference type="ARBA" id="ARBA00023136"/>
    </source>
</evidence>
<dbReference type="Proteomes" id="UP000001822">
    <property type="component" value="Chromosome"/>
</dbReference>
<dbReference type="InterPro" id="IPR011659">
    <property type="entry name" value="WD40"/>
</dbReference>
<dbReference type="SUPFAM" id="SSF82171">
    <property type="entry name" value="DPP6 N-terminal domain-like"/>
    <property type="match status" value="1"/>
</dbReference>
<evidence type="ECO:0000313" key="7">
    <source>
        <dbReference type="Proteomes" id="UP000001822"/>
    </source>
</evidence>